<name>A0A291I2P3_TAESO</name>
<reference evidence="5" key="1">
    <citation type="submission" date="2016-10" db="EMBL/GenBank/DDBJ databases">
        <title>Molecular characterization and diagnostic potential of serine proteinase inhibitors from Taenia solium.</title>
        <authorList>
            <person name="Liu G."/>
        </authorList>
    </citation>
    <scope>NUCLEOTIDE SEQUENCE</scope>
    <source>
        <strain evidence="5">EP45</strain>
    </source>
</reference>
<dbReference type="PANTHER" id="PTHR11461">
    <property type="entry name" value="SERINE PROTEASE INHIBITOR, SERPIN"/>
    <property type="match status" value="1"/>
</dbReference>
<dbReference type="PANTHER" id="PTHR11461:SF211">
    <property type="entry name" value="GH10112P-RELATED"/>
    <property type="match status" value="1"/>
</dbReference>
<evidence type="ECO:0000313" key="5">
    <source>
        <dbReference type="EMBL" id="ATG83398.1"/>
    </source>
</evidence>
<evidence type="ECO:0000256" key="1">
    <source>
        <dbReference type="ARBA" id="ARBA00009500"/>
    </source>
</evidence>
<evidence type="ECO:0000256" key="3">
    <source>
        <dbReference type="SAM" id="MobiDB-lite"/>
    </source>
</evidence>
<dbReference type="SMR" id="A0A291I2P3"/>
<dbReference type="GO" id="GO:0004867">
    <property type="term" value="F:serine-type endopeptidase inhibitor activity"/>
    <property type="evidence" value="ECO:0007669"/>
    <property type="project" value="InterPro"/>
</dbReference>
<dbReference type="SMART" id="SM00093">
    <property type="entry name" value="SERPIN"/>
    <property type="match status" value="1"/>
</dbReference>
<dbReference type="Gene3D" id="2.30.39.10">
    <property type="entry name" value="Alpha-1-antitrypsin, domain 1"/>
    <property type="match status" value="1"/>
</dbReference>
<evidence type="ECO:0000259" key="4">
    <source>
        <dbReference type="SMART" id="SM00093"/>
    </source>
</evidence>
<proteinExistence type="evidence at transcript level"/>
<dbReference type="SUPFAM" id="SSF56574">
    <property type="entry name" value="Serpins"/>
    <property type="match status" value="1"/>
</dbReference>
<comment type="similarity">
    <text evidence="1 2">Belongs to the serpin family.</text>
</comment>
<dbReference type="Pfam" id="PF00079">
    <property type="entry name" value="Serpin"/>
    <property type="match status" value="1"/>
</dbReference>
<dbReference type="Gene3D" id="3.30.497.10">
    <property type="entry name" value="Antithrombin, subunit I, domain 2"/>
    <property type="match status" value="1"/>
</dbReference>
<dbReference type="GO" id="GO:0005615">
    <property type="term" value="C:extracellular space"/>
    <property type="evidence" value="ECO:0007669"/>
    <property type="project" value="InterPro"/>
</dbReference>
<protein>
    <submittedName>
        <fullName evidence="5">Serpin</fullName>
    </submittedName>
</protein>
<dbReference type="InterPro" id="IPR023796">
    <property type="entry name" value="Serpin_dom"/>
</dbReference>
<dbReference type="InterPro" id="IPR000215">
    <property type="entry name" value="Serpin_fam"/>
</dbReference>
<accession>A0A291I2P3</accession>
<dbReference type="AlphaFoldDB" id="A0A291I2P3"/>
<evidence type="ECO:0000256" key="2">
    <source>
        <dbReference type="RuleBase" id="RU000411"/>
    </source>
</evidence>
<feature type="region of interest" description="Disordered" evidence="3">
    <location>
        <begin position="1"/>
        <end position="25"/>
    </location>
</feature>
<dbReference type="InterPro" id="IPR042185">
    <property type="entry name" value="Serpin_sf_2"/>
</dbReference>
<dbReference type="InterPro" id="IPR042178">
    <property type="entry name" value="Serpin_sf_1"/>
</dbReference>
<sequence length="449" mass="50250">MISLRMRDKGKAAASEPERPKSTFSKSVKVNPVDYLKHRDFNNKYCFGVHAINDITKKSGHSPTTIRFLLTVLVGSKAARGTSADQITQALSTTNSRDVGTECTSLVDSALDEWALLSTAGLSDIPLDRIEEGRLCRFQSAIFVPMDDLTFKAEFQWLITNRMGVVWTQTSRKDFAHAQKWLSKVSKGLFTHHFPKQCANSIVLATALQFKGRWTQPLELYGSSKGSFEVSPHSKIDVPMLKISTKVIYYKDTKKGFHLVGIPLKDARFAIAFLLPLVPHKFVEVEHRFTEGLNYGLFNSSRLHFCSMHVVIPMFRVQTEVDLCKALPFLGMSNPFDSDRADFSGISDVENLHINSGKESAFLQVSRSGIRLLSVGTLNLETNQHQFRHPDLFEVPTLEAPGDVDPKGLHSFLVNQPFAVILIDRESGCVLYQARIKVPEPPPNSTLCH</sequence>
<feature type="compositionally biased region" description="Basic and acidic residues" evidence="3">
    <location>
        <begin position="1"/>
        <end position="21"/>
    </location>
</feature>
<organism evidence="5">
    <name type="scientific">Taenia solium</name>
    <name type="common">Pork tapeworm</name>
    <dbReference type="NCBI Taxonomy" id="6204"/>
    <lineage>
        <taxon>Eukaryota</taxon>
        <taxon>Metazoa</taxon>
        <taxon>Spiralia</taxon>
        <taxon>Lophotrochozoa</taxon>
        <taxon>Platyhelminthes</taxon>
        <taxon>Cestoda</taxon>
        <taxon>Eucestoda</taxon>
        <taxon>Cyclophyllidea</taxon>
        <taxon>Taeniidae</taxon>
        <taxon>Taenia</taxon>
    </lineage>
</organism>
<feature type="domain" description="Serpin" evidence="4">
    <location>
        <begin position="53"/>
        <end position="439"/>
    </location>
</feature>
<dbReference type="EMBL" id="KY045844">
    <property type="protein sequence ID" value="ATG83398.1"/>
    <property type="molecule type" value="mRNA"/>
</dbReference>
<dbReference type="InterPro" id="IPR036186">
    <property type="entry name" value="Serpin_sf"/>
</dbReference>